<comment type="similarity">
    <text evidence="4">Belongs to the cyclin family.</text>
</comment>
<dbReference type="InterPro" id="IPR036915">
    <property type="entry name" value="Cyclin-like_sf"/>
</dbReference>
<dbReference type="InterPro" id="IPR013763">
    <property type="entry name" value="Cyclin-like_dom"/>
</dbReference>
<dbReference type="InterPro" id="IPR039361">
    <property type="entry name" value="Cyclin"/>
</dbReference>
<dbReference type="GeneTree" id="ENSGT00920000149201"/>
<dbReference type="Proteomes" id="UP000261340">
    <property type="component" value="Unplaced"/>
</dbReference>
<feature type="domain" description="Cyclin-like" evidence="5">
    <location>
        <begin position="154"/>
        <end position="238"/>
    </location>
</feature>
<reference evidence="7" key="2">
    <citation type="submission" date="2025-09" db="UniProtKB">
        <authorList>
            <consortium name="Ensembl"/>
        </authorList>
    </citation>
    <scope>IDENTIFICATION</scope>
</reference>
<dbReference type="InterPro" id="IPR006671">
    <property type="entry name" value="Cyclin_N"/>
</dbReference>
<sequence>MARTGFCDTKPLLDLHKKVCSVCSTDPVLIICSIIVKSGVYKIKLTVLIRGDINFFFFVSTYAPVPPCVADGCVEEPVLLYPHGLQGLPSLQVLVPSLLRHEVEKALEKLDLIWDRTYAWEMFLDMMRTQTHNCLPSADLPRYFTDATRAILVDWLIQVHEIMHFQDETLYLAIHLLNCSLRLIKVTTANLQLLGMVCLFIAAKKEECLLPEVSGLCSLMDHTYTKHQLLRMERKVLSGLKFELSYSPPLHFLLLFASIARCSAMVTWMARYLLELSLLEGQCVVFLPAQLAGAALCLARQVLQEPPTPEGEAAWCLVSSIHVGSEATLLKIMHILASVAAKAQTRETRATFLKFSCPETMQVSRHPGLKNASSLLGV</sequence>
<evidence type="ECO:0000259" key="5">
    <source>
        <dbReference type="SMART" id="SM00385"/>
    </source>
</evidence>
<dbReference type="Gene3D" id="1.10.472.10">
    <property type="entry name" value="Cyclin-like"/>
    <property type="match status" value="2"/>
</dbReference>
<dbReference type="SUPFAM" id="SSF47954">
    <property type="entry name" value="Cyclin-like"/>
    <property type="match status" value="2"/>
</dbReference>
<dbReference type="FunFam" id="1.10.472.10:FF:000057">
    <property type="entry name" value="Cyclin N-terminal domain containing 2"/>
    <property type="match status" value="1"/>
</dbReference>
<reference evidence="7" key="1">
    <citation type="submission" date="2025-08" db="UniProtKB">
        <authorList>
            <consortium name="Ensembl"/>
        </authorList>
    </citation>
    <scope>IDENTIFICATION</scope>
</reference>
<comment type="function">
    <text evidence="1">Essential for the control of the cell cycle at the G2/M (mitosis) transition.</text>
</comment>
<comment type="subunit">
    <text evidence="3">Interacts with the CDK1 protein kinase to form a serine/threonine kinase holoenzyme complex also known as maturation promoting factor (MPF). The cyclin subunit imparts substrate specificity to the complex.</text>
</comment>
<dbReference type="Ensembl" id="ENSACIT00000026716.1">
    <property type="protein sequence ID" value="ENSACIP00000026029.1"/>
    <property type="gene ID" value="ENSACIG00000020157.1"/>
</dbReference>
<keyword evidence="8" id="KW-1185">Reference proteome</keyword>
<evidence type="ECO:0000313" key="7">
    <source>
        <dbReference type="Ensembl" id="ENSACIP00000026029.1"/>
    </source>
</evidence>
<name>A0A3Q0SMB2_AMPCI</name>
<evidence type="ECO:0000256" key="1">
    <source>
        <dbReference type="ARBA" id="ARBA00003222"/>
    </source>
</evidence>
<feature type="domain" description="Cyclin-like" evidence="5">
    <location>
        <begin position="251"/>
        <end position="338"/>
    </location>
</feature>
<evidence type="ECO:0000256" key="2">
    <source>
        <dbReference type="ARBA" id="ARBA00023127"/>
    </source>
</evidence>
<dbReference type="SMART" id="SM00385">
    <property type="entry name" value="CYCLIN"/>
    <property type="match status" value="2"/>
</dbReference>
<dbReference type="STRING" id="61819.ENSACIP00000026029"/>
<dbReference type="InterPro" id="IPR004367">
    <property type="entry name" value="Cyclin_C-dom"/>
</dbReference>
<evidence type="ECO:0000256" key="3">
    <source>
        <dbReference type="ARBA" id="ARBA00025821"/>
    </source>
</evidence>
<protein>
    <submittedName>
        <fullName evidence="7">Cyclin P</fullName>
    </submittedName>
</protein>
<dbReference type="Pfam" id="PF00134">
    <property type="entry name" value="Cyclin_N"/>
    <property type="match status" value="1"/>
</dbReference>
<dbReference type="PANTHER" id="PTHR10177">
    <property type="entry name" value="CYCLINS"/>
    <property type="match status" value="1"/>
</dbReference>
<feature type="domain" description="Cyclin C-terminal" evidence="6">
    <location>
        <begin position="247"/>
        <end position="369"/>
    </location>
</feature>
<dbReference type="AlphaFoldDB" id="A0A3Q0SMB2"/>
<organism evidence="7 8">
    <name type="scientific">Amphilophus citrinellus</name>
    <name type="common">Midas cichlid</name>
    <name type="synonym">Cichlasoma citrinellum</name>
    <dbReference type="NCBI Taxonomy" id="61819"/>
    <lineage>
        <taxon>Eukaryota</taxon>
        <taxon>Metazoa</taxon>
        <taxon>Chordata</taxon>
        <taxon>Craniata</taxon>
        <taxon>Vertebrata</taxon>
        <taxon>Euteleostomi</taxon>
        <taxon>Actinopterygii</taxon>
        <taxon>Neopterygii</taxon>
        <taxon>Teleostei</taxon>
        <taxon>Neoteleostei</taxon>
        <taxon>Acanthomorphata</taxon>
        <taxon>Ovalentaria</taxon>
        <taxon>Cichlomorphae</taxon>
        <taxon>Cichliformes</taxon>
        <taxon>Cichlidae</taxon>
        <taxon>New World cichlids</taxon>
        <taxon>Cichlasomatinae</taxon>
        <taxon>Heroini</taxon>
        <taxon>Amphilophus</taxon>
    </lineage>
</organism>
<accession>A0A3Q0SMB2</accession>
<evidence type="ECO:0000256" key="4">
    <source>
        <dbReference type="RuleBase" id="RU000383"/>
    </source>
</evidence>
<proteinExistence type="inferred from homology"/>
<dbReference type="Pfam" id="PF02984">
    <property type="entry name" value="Cyclin_C"/>
    <property type="match status" value="1"/>
</dbReference>
<evidence type="ECO:0000313" key="8">
    <source>
        <dbReference type="Proteomes" id="UP000261340"/>
    </source>
</evidence>
<dbReference type="SMART" id="SM01332">
    <property type="entry name" value="Cyclin_C"/>
    <property type="match status" value="1"/>
</dbReference>
<dbReference type="OMA" id="CSLMDHT"/>
<keyword evidence="2 4" id="KW-0195">Cyclin</keyword>
<evidence type="ECO:0000259" key="6">
    <source>
        <dbReference type="SMART" id="SM01332"/>
    </source>
</evidence>